<sequence length="120" mass="13959">MQVMKVTNFIKKEKLNKDESSATNGKENSIEEKDKASENSDLKKKMRFENMYLIVDEEVLNELSMENLVEKLRFQGWDHLFVCPMPCVHEGDVEEFCVNLEVMDEGRVKSIVHGVQFELS</sequence>
<dbReference type="Proteomes" id="UP000823775">
    <property type="component" value="Unassembled WGS sequence"/>
</dbReference>
<proteinExistence type="predicted"/>
<evidence type="ECO:0000256" key="1">
    <source>
        <dbReference type="SAM" id="MobiDB-lite"/>
    </source>
</evidence>
<gene>
    <name evidence="2" type="ORF">HAX54_052007</name>
</gene>
<evidence type="ECO:0000313" key="3">
    <source>
        <dbReference type="Proteomes" id="UP000823775"/>
    </source>
</evidence>
<reference evidence="2 3" key="1">
    <citation type="journal article" date="2021" name="BMC Genomics">
        <title>Datura genome reveals duplications of psychoactive alkaloid biosynthetic genes and high mutation rate following tissue culture.</title>
        <authorList>
            <person name="Rajewski A."/>
            <person name="Carter-House D."/>
            <person name="Stajich J."/>
            <person name="Litt A."/>
        </authorList>
    </citation>
    <scope>NUCLEOTIDE SEQUENCE [LARGE SCALE GENOMIC DNA]</scope>
    <source>
        <strain evidence="2">AR-01</strain>
    </source>
</reference>
<accession>A0ABS8WN45</accession>
<feature type="region of interest" description="Disordered" evidence="1">
    <location>
        <begin position="16"/>
        <end position="39"/>
    </location>
</feature>
<keyword evidence="3" id="KW-1185">Reference proteome</keyword>
<name>A0ABS8WN45_DATST</name>
<organism evidence="2 3">
    <name type="scientific">Datura stramonium</name>
    <name type="common">Jimsonweed</name>
    <name type="synonym">Common thornapple</name>
    <dbReference type="NCBI Taxonomy" id="4076"/>
    <lineage>
        <taxon>Eukaryota</taxon>
        <taxon>Viridiplantae</taxon>
        <taxon>Streptophyta</taxon>
        <taxon>Embryophyta</taxon>
        <taxon>Tracheophyta</taxon>
        <taxon>Spermatophyta</taxon>
        <taxon>Magnoliopsida</taxon>
        <taxon>eudicotyledons</taxon>
        <taxon>Gunneridae</taxon>
        <taxon>Pentapetalae</taxon>
        <taxon>asterids</taxon>
        <taxon>lamiids</taxon>
        <taxon>Solanales</taxon>
        <taxon>Solanaceae</taxon>
        <taxon>Solanoideae</taxon>
        <taxon>Datureae</taxon>
        <taxon>Datura</taxon>
    </lineage>
</organism>
<comment type="caution">
    <text evidence="2">The sequence shown here is derived from an EMBL/GenBank/DDBJ whole genome shotgun (WGS) entry which is preliminary data.</text>
</comment>
<protein>
    <submittedName>
        <fullName evidence="2">Uncharacterized protein</fullName>
    </submittedName>
</protein>
<feature type="compositionally biased region" description="Basic and acidic residues" evidence="1">
    <location>
        <begin position="28"/>
        <end position="39"/>
    </location>
</feature>
<dbReference type="EMBL" id="JACEIK010009358">
    <property type="protein sequence ID" value="MCE3052253.1"/>
    <property type="molecule type" value="Genomic_DNA"/>
</dbReference>
<evidence type="ECO:0000313" key="2">
    <source>
        <dbReference type="EMBL" id="MCE3052253.1"/>
    </source>
</evidence>